<dbReference type="Proteomes" id="UP000828390">
    <property type="component" value="Unassembled WGS sequence"/>
</dbReference>
<dbReference type="SUPFAM" id="SSF53474">
    <property type="entry name" value="alpha/beta-Hydrolases"/>
    <property type="match status" value="1"/>
</dbReference>
<dbReference type="PANTHER" id="PTHR31497:SF0">
    <property type="entry name" value="AUTOCRINE PROLIFERATION REPRESSOR PROTEIN A"/>
    <property type="match status" value="1"/>
</dbReference>
<sequence>MIPNQPIVFKDDPAQKKRTEDAIIAWTWKTFVDQKGADPEILLRMPMTKASVRALDTISDLTQSKIGERIDRFMVAGESKRGWTTWTVGAVDKRVVAIAPMVMDLLNLQENLHHYYRSLGGWTFAFDDYYAENFTQDLDSPYVKGIAAIVDPISYTDRYEDKPKYIISAGGDEFFMPDNSRFYFDALKGEKYFRMMPNTDHSLEPYGLSIIFGIRAFYLSVMNNNPLPKMNWQLETTSSGGKISLVTEVHPATVVCYHATTSDGKRYDHKQTARCEHGL</sequence>
<dbReference type="EMBL" id="JAIWYP010000002">
    <property type="protein sequence ID" value="KAH3872000.1"/>
    <property type="molecule type" value="Genomic_DNA"/>
</dbReference>
<reference evidence="1" key="2">
    <citation type="submission" date="2020-11" db="EMBL/GenBank/DDBJ databases">
        <authorList>
            <person name="McCartney M.A."/>
            <person name="Auch B."/>
            <person name="Kono T."/>
            <person name="Mallez S."/>
            <person name="Becker A."/>
            <person name="Gohl D.M."/>
            <person name="Silverstein K.A.T."/>
            <person name="Koren S."/>
            <person name="Bechman K.B."/>
            <person name="Herman A."/>
            <person name="Abrahante J.E."/>
            <person name="Garbe J."/>
        </authorList>
    </citation>
    <scope>NUCLEOTIDE SEQUENCE</scope>
    <source>
        <strain evidence="1">Duluth1</strain>
        <tissue evidence="1">Whole animal</tissue>
    </source>
</reference>
<keyword evidence="2" id="KW-1185">Reference proteome</keyword>
<dbReference type="PANTHER" id="PTHR31497">
    <property type="entry name" value="AUTOCRINE PROLIFERATION REPRESSOR PROTEIN A"/>
    <property type="match status" value="1"/>
</dbReference>
<evidence type="ECO:0000313" key="1">
    <source>
        <dbReference type="EMBL" id="KAH3872000.1"/>
    </source>
</evidence>
<gene>
    <name evidence="1" type="ORF">DPMN_035213</name>
</gene>
<dbReference type="InterPro" id="IPR029058">
    <property type="entry name" value="AB_hydrolase_fold"/>
</dbReference>
<dbReference type="InterPro" id="IPR009199">
    <property type="entry name" value="PhoPQ-act_pathogen-rel_PqaA"/>
</dbReference>
<proteinExistence type="predicted"/>
<evidence type="ECO:0000313" key="2">
    <source>
        <dbReference type="Proteomes" id="UP000828390"/>
    </source>
</evidence>
<dbReference type="Gene3D" id="3.40.50.1820">
    <property type="entry name" value="alpha/beta hydrolase"/>
    <property type="match status" value="1"/>
</dbReference>
<comment type="caution">
    <text evidence="1">The sequence shown here is derived from an EMBL/GenBank/DDBJ whole genome shotgun (WGS) entry which is preliminary data.</text>
</comment>
<dbReference type="Pfam" id="PF10142">
    <property type="entry name" value="PhoPQ_related"/>
    <property type="match status" value="1"/>
</dbReference>
<accession>A0A9D4M745</accession>
<protein>
    <submittedName>
        <fullName evidence="1">Uncharacterized protein</fullName>
    </submittedName>
</protein>
<dbReference type="AlphaFoldDB" id="A0A9D4M745"/>
<organism evidence="1 2">
    <name type="scientific">Dreissena polymorpha</name>
    <name type="common">Zebra mussel</name>
    <name type="synonym">Mytilus polymorpha</name>
    <dbReference type="NCBI Taxonomy" id="45954"/>
    <lineage>
        <taxon>Eukaryota</taxon>
        <taxon>Metazoa</taxon>
        <taxon>Spiralia</taxon>
        <taxon>Lophotrochozoa</taxon>
        <taxon>Mollusca</taxon>
        <taxon>Bivalvia</taxon>
        <taxon>Autobranchia</taxon>
        <taxon>Heteroconchia</taxon>
        <taxon>Euheterodonta</taxon>
        <taxon>Imparidentia</taxon>
        <taxon>Neoheterodontei</taxon>
        <taxon>Myida</taxon>
        <taxon>Dreissenoidea</taxon>
        <taxon>Dreissenidae</taxon>
        <taxon>Dreissena</taxon>
    </lineage>
</organism>
<name>A0A9D4M745_DREPO</name>
<reference evidence="1" key="1">
    <citation type="journal article" date="2019" name="bioRxiv">
        <title>The Genome of the Zebra Mussel, Dreissena polymorpha: A Resource for Invasive Species Research.</title>
        <authorList>
            <person name="McCartney M.A."/>
            <person name="Auch B."/>
            <person name="Kono T."/>
            <person name="Mallez S."/>
            <person name="Zhang Y."/>
            <person name="Obille A."/>
            <person name="Becker A."/>
            <person name="Abrahante J.E."/>
            <person name="Garbe J."/>
            <person name="Badalamenti J.P."/>
            <person name="Herman A."/>
            <person name="Mangelson H."/>
            <person name="Liachko I."/>
            <person name="Sullivan S."/>
            <person name="Sone E.D."/>
            <person name="Koren S."/>
            <person name="Silverstein K.A.T."/>
            <person name="Beckman K.B."/>
            <person name="Gohl D.M."/>
        </authorList>
    </citation>
    <scope>NUCLEOTIDE SEQUENCE</scope>
    <source>
        <strain evidence="1">Duluth1</strain>
        <tissue evidence="1">Whole animal</tissue>
    </source>
</reference>